<sequence>MGRVDEVLVGKAVDAILKWCKSQKGRDRAQLLEDEQLLYVTVALKKIPEKSRTNPYLVPLPHPLFKLDGSQEICLFIKDGEKGGLKSKEAKAKILEEGLGISKVIGVSKLKSDYFPHEAKRKLCGSYDLFLADDRVLPVLPKLLGKTFFKKKKHPIPVTLSRQQWKQQITAACNSAFFYTGAGSCSVIKVARISQSREEIRANVIAVMEGVAAQVPKKWNNIQAFYLKTQDSVALPLYQALPDLPIKIDAAS</sequence>
<dbReference type="FunFam" id="3.40.50.790:FF:000012">
    <property type="entry name" value="Ribosomal protein L1p/L10e family"/>
    <property type="match status" value="1"/>
</dbReference>
<dbReference type="SUPFAM" id="SSF56808">
    <property type="entry name" value="Ribosomal protein L1"/>
    <property type="match status" value="1"/>
</dbReference>
<dbReference type="CDD" id="cd00403">
    <property type="entry name" value="Ribosomal_L1"/>
    <property type="match status" value="1"/>
</dbReference>
<proteinExistence type="predicted"/>
<name>A0ABD1ZMS0_9MARC</name>
<evidence type="ECO:0008006" key="3">
    <source>
        <dbReference type="Google" id="ProtNLM"/>
    </source>
</evidence>
<dbReference type="AlphaFoldDB" id="A0ABD1ZMS0"/>
<gene>
    <name evidence="1" type="ORF">R1flu_020883</name>
</gene>
<keyword evidence="2" id="KW-1185">Reference proteome</keyword>
<dbReference type="Proteomes" id="UP001605036">
    <property type="component" value="Unassembled WGS sequence"/>
</dbReference>
<dbReference type="PANTHER" id="PTHR23105">
    <property type="entry name" value="RIBOSOMAL PROTEIN L7AE FAMILY MEMBER"/>
    <property type="match status" value="1"/>
</dbReference>
<reference evidence="1 2" key="1">
    <citation type="submission" date="2024-09" db="EMBL/GenBank/DDBJ databases">
        <title>Chromosome-scale assembly of Riccia fluitans.</title>
        <authorList>
            <person name="Paukszto L."/>
            <person name="Sawicki J."/>
            <person name="Karawczyk K."/>
            <person name="Piernik-Szablinska J."/>
            <person name="Szczecinska M."/>
            <person name="Mazdziarz M."/>
        </authorList>
    </citation>
    <scope>NUCLEOTIDE SEQUENCE [LARGE SCALE GENOMIC DNA]</scope>
    <source>
        <strain evidence="1">Rf_01</strain>
        <tissue evidence="1">Aerial parts of the thallus</tissue>
    </source>
</reference>
<dbReference type="Gene3D" id="3.40.50.790">
    <property type="match status" value="1"/>
</dbReference>
<dbReference type="InterPro" id="IPR050257">
    <property type="entry name" value="eL8/uL1-like"/>
</dbReference>
<comment type="caution">
    <text evidence="1">The sequence shown here is derived from an EMBL/GenBank/DDBJ whole genome shotgun (WGS) entry which is preliminary data.</text>
</comment>
<evidence type="ECO:0000313" key="2">
    <source>
        <dbReference type="Proteomes" id="UP001605036"/>
    </source>
</evidence>
<dbReference type="EMBL" id="JBHFFA010000001">
    <property type="protein sequence ID" value="KAL2652755.1"/>
    <property type="molecule type" value="Genomic_DNA"/>
</dbReference>
<organism evidence="1 2">
    <name type="scientific">Riccia fluitans</name>
    <dbReference type="NCBI Taxonomy" id="41844"/>
    <lineage>
        <taxon>Eukaryota</taxon>
        <taxon>Viridiplantae</taxon>
        <taxon>Streptophyta</taxon>
        <taxon>Embryophyta</taxon>
        <taxon>Marchantiophyta</taxon>
        <taxon>Marchantiopsida</taxon>
        <taxon>Marchantiidae</taxon>
        <taxon>Marchantiales</taxon>
        <taxon>Ricciaceae</taxon>
        <taxon>Riccia</taxon>
    </lineage>
</organism>
<evidence type="ECO:0000313" key="1">
    <source>
        <dbReference type="EMBL" id="KAL2652755.1"/>
    </source>
</evidence>
<dbReference type="InterPro" id="IPR016095">
    <property type="entry name" value="Ribosomal_uL1_3-a/b-sand"/>
</dbReference>
<protein>
    <recommendedName>
        <fullName evidence="3">Ribosomal protein L1</fullName>
    </recommendedName>
</protein>
<dbReference type="InterPro" id="IPR023674">
    <property type="entry name" value="Ribosomal_uL1-like"/>
</dbReference>
<accession>A0ABD1ZMS0</accession>
<dbReference type="InterPro" id="IPR028364">
    <property type="entry name" value="Ribosomal_uL1/biogenesis"/>
</dbReference>
<dbReference type="Pfam" id="PF00687">
    <property type="entry name" value="Ribosomal_L1"/>
    <property type="match status" value="1"/>
</dbReference>